<dbReference type="RefSeq" id="WP_145147946.1">
    <property type="nucleotide sequence ID" value="NZ_VNIM01000006.1"/>
</dbReference>
<dbReference type="GO" id="GO:0043743">
    <property type="term" value="F:LPPG:FO 2-phospho-L-lactate transferase activity"/>
    <property type="evidence" value="ECO:0007669"/>
    <property type="project" value="UniProtKB-EC"/>
</dbReference>
<dbReference type="GO" id="GO:0000287">
    <property type="term" value="F:magnesium ion binding"/>
    <property type="evidence" value="ECO:0007669"/>
    <property type="project" value="InterPro"/>
</dbReference>
<dbReference type="OrthoDB" id="7466225at2"/>
<dbReference type="SUPFAM" id="SSF142338">
    <property type="entry name" value="CofD-like"/>
    <property type="match status" value="1"/>
</dbReference>
<evidence type="ECO:0000313" key="4">
    <source>
        <dbReference type="Proteomes" id="UP000318681"/>
    </source>
</evidence>
<evidence type="ECO:0000256" key="1">
    <source>
        <dbReference type="ARBA" id="ARBA00022679"/>
    </source>
</evidence>
<keyword evidence="2" id="KW-0460">Magnesium</keyword>
<sequence length="316" mass="32529">MSAPENAPGNVVVLTGGVGGAKLVLGLIHALPADGVTAIVNTGDDFTHLGLRVSPDIDTLLYTLSGKADQAQGWGRAGETWSFMAAMASLGGPDWFRLGDGDLALHVWRTMRMAAGEPLSAITADVARAWGIGARVLPMSDDPVATMLESDAGTLAFQDYFVARRCAPVVSAIRFEGAAAARPAVGVLEAIGDPATRAILIAPSNPFLSVDPLLAVPGIREALSHASAPVVAVSPLVGGTAVKGPTAKLMAELALPIDTTAIARHYAGVIDGLLVDERDPPGDPGIAHARADTLMHDLPDRIRVAQAALALADSLR</sequence>
<dbReference type="PANTHER" id="PTHR43007">
    <property type="entry name" value="2-PHOSPHO-L-LACTATE TRANSFERASE"/>
    <property type="match status" value="1"/>
</dbReference>
<name>A0A558RBS0_9SPHN</name>
<dbReference type="EMBL" id="VNIM01000006">
    <property type="protein sequence ID" value="TVV76826.1"/>
    <property type="molecule type" value="Genomic_DNA"/>
</dbReference>
<gene>
    <name evidence="3" type="ORF">FOY91_02875</name>
</gene>
<comment type="caution">
    <text evidence="3">The sequence shown here is derived from an EMBL/GenBank/DDBJ whole genome shotgun (WGS) entry which is preliminary data.</text>
</comment>
<dbReference type="Pfam" id="PF01933">
    <property type="entry name" value="CofD"/>
    <property type="match status" value="1"/>
</dbReference>
<dbReference type="AlphaFoldDB" id="A0A558RBS0"/>
<evidence type="ECO:0000256" key="2">
    <source>
        <dbReference type="ARBA" id="ARBA00022842"/>
    </source>
</evidence>
<dbReference type="CDD" id="cd07186">
    <property type="entry name" value="CofD_like"/>
    <property type="match status" value="1"/>
</dbReference>
<dbReference type="InterPro" id="IPR010115">
    <property type="entry name" value="FbiA/CofD"/>
</dbReference>
<dbReference type="EC" id="2.7.8.28" evidence="3"/>
<dbReference type="InterPro" id="IPR038136">
    <property type="entry name" value="CofD-like_dom_sf"/>
</dbReference>
<dbReference type="Gene3D" id="1.10.8.240">
    <property type="entry name" value="CofD-like domain"/>
    <property type="match status" value="1"/>
</dbReference>
<reference evidence="3 4" key="1">
    <citation type="submission" date="2019-07" db="EMBL/GenBank/DDBJ databases">
        <title>Sphingomonas solaris sp. nov., isolated from a solar panel from Boston, Massachusetts.</title>
        <authorList>
            <person name="Tanner K."/>
            <person name="Pascual J."/>
            <person name="Mancuso C."/>
            <person name="Pereto J."/>
            <person name="Khalil A."/>
            <person name="Vilanova C."/>
        </authorList>
    </citation>
    <scope>NUCLEOTIDE SEQUENCE [LARGE SCALE GENOMIC DNA]</scope>
    <source>
        <strain evidence="3 4">R4DWN</strain>
    </source>
</reference>
<evidence type="ECO:0000313" key="3">
    <source>
        <dbReference type="EMBL" id="TVV76826.1"/>
    </source>
</evidence>
<accession>A0A558RBS0</accession>
<dbReference type="InterPro" id="IPR002882">
    <property type="entry name" value="CofD"/>
</dbReference>
<keyword evidence="4" id="KW-1185">Reference proteome</keyword>
<dbReference type="Gene3D" id="3.40.50.10680">
    <property type="entry name" value="CofD-like domains"/>
    <property type="match status" value="1"/>
</dbReference>
<protein>
    <submittedName>
        <fullName evidence="3">2-phospho-L-lactate transferase</fullName>
        <ecNumber evidence="3">2.7.8.28</ecNumber>
    </submittedName>
</protein>
<proteinExistence type="inferred from homology"/>
<dbReference type="PANTHER" id="PTHR43007:SF1">
    <property type="entry name" value="2-PHOSPHO-L-LACTATE TRANSFERASE"/>
    <property type="match status" value="1"/>
</dbReference>
<dbReference type="Proteomes" id="UP000318681">
    <property type="component" value="Unassembled WGS sequence"/>
</dbReference>
<keyword evidence="1 3" id="KW-0808">Transferase</keyword>
<dbReference type="HAMAP" id="MF_01257">
    <property type="entry name" value="CofD"/>
    <property type="match status" value="1"/>
</dbReference>
<organism evidence="3 4">
    <name type="scientific">Alterirhizorhabdus solaris</name>
    <dbReference type="NCBI Taxonomy" id="2529389"/>
    <lineage>
        <taxon>Bacteria</taxon>
        <taxon>Pseudomonadati</taxon>
        <taxon>Pseudomonadota</taxon>
        <taxon>Alphaproteobacteria</taxon>
        <taxon>Sphingomonadales</taxon>
        <taxon>Rhizorhabdaceae</taxon>
        <taxon>Alterirhizorhabdus</taxon>
    </lineage>
</organism>
<dbReference type="NCBIfam" id="TIGR01819">
    <property type="entry name" value="F420_cofD"/>
    <property type="match status" value="1"/>
</dbReference>